<reference evidence="1" key="1">
    <citation type="submission" date="2014-09" db="EMBL/GenBank/DDBJ databases">
        <authorList>
            <person name="Magalhaes I.L.F."/>
            <person name="Oliveira U."/>
            <person name="Santos F.R."/>
            <person name="Vidigal T.H.D.A."/>
            <person name="Brescovit A.D."/>
            <person name="Santos A.J."/>
        </authorList>
    </citation>
    <scope>NUCLEOTIDE SEQUENCE</scope>
    <source>
        <tissue evidence="1">Shoot tissue taken approximately 20 cm above the soil surface</tissue>
    </source>
</reference>
<accession>A0A0A8YQX9</accession>
<proteinExistence type="predicted"/>
<organism evidence="1">
    <name type="scientific">Arundo donax</name>
    <name type="common">Giant reed</name>
    <name type="synonym">Donax arundinaceus</name>
    <dbReference type="NCBI Taxonomy" id="35708"/>
    <lineage>
        <taxon>Eukaryota</taxon>
        <taxon>Viridiplantae</taxon>
        <taxon>Streptophyta</taxon>
        <taxon>Embryophyta</taxon>
        <taxon>Tracheophyta</taxon>
        <taxon>Spermatophyta</taxon>
        <taxon>Magnoliopsida</taxon>
        <taxon>Liliopsida</taxon>
        <taxon>Poales</taxon>
        <taxon>Poaceae</taxon>
        <taxon>PACMAD clade</taxon>
        <taxon>Arundinoideae</taxon>
        <taxon>Arundineae</taxon>
        <taxon>Arundo</taxon>
    </lineage>
</organism>
<dbReference type="AlphaFoldDB" id="A0A0A8YQX9"/>
<evidence type="ECO:0000313" key="1">
    <source>
        <dbReference type="EMBL" id="JAD28821.1"/>
    </source>
</evidence>
<protein>
    <submittedName>
        <fullName evidence="1">Uncharacterized protein</fullName>
    </submittedName>
</protein>
<name>A0A0A8YQX9_ARUDO</name>
<dbReference type="EMBL" id="GBRH01269074">
    <property type="protein sequence ID" value="JAD28821.1"/>
    <property type="molecule type" value="Transcribed_RNA"/>
</dbReference>
<reference evidence="1" key="2">
    <citation type="journal article" date="2015" name="Data Brief">
        <title>Shoot transcriptome of the giant reed, Arundo donax.</title>
        <authorList>
            <person name="Barrero R.A."/>
            <person name="Guerrero F.D."/>
            <person name="Moolhuijzen P."/>
            <person name="Goolsby J.A."/>
            <person name="Tidwell J."/>
            <person name="Bellgard S.E."/>
            <person name="Bellgard M.I."/>
        </authorList>
    </citation>
    <scope>NUCLEOTIDE SEQUENCE</scope>
    <source>
        <tissue evidence="1">Shoot tissue taken approximately 20 cm above the soil surface</tissue>
    </source>
</reference>
<sequence>MSLLMFNLAGVQRAKPAVLLPSTLSLETCLPCTLVF</sequence>